<reference evidence="13 14" key="1">
    <citation type="submission" date="2020-06" db="EMBL/GenBank/DDBJ databases">
        <title>Schlegella sp. ID0723 isolated from air conditioner.</title>
        <authorList>
            <person name="Kim D.Y."/>
            <person name="Kim D.-U."/>
        </authorList>
    </citation>
    <scope>NUCLEOTIDE SEQUENCE [LARGE SCALE GENOMIC DNA]</scope>
    <source>
        <strain evidence="13 14">ID0723</strain>
    </source>
</reference>
<evidence type="ECO:0000256" key="5">
    <source>
        <dbReference type="ARBA" id="ARBA00022840"/>
    </source>
</evidence>
<comment type="function">
    <text evidence="7">DEAD-box RNA helicase involved in ribosome assembly. Has RNA-dependent ATPase activity and unwinds double-stranded RNA.</text>
</comment>
<feature type="short sequence motif" description="Q motif" evidence="8">
    <location>
        <begin position="1"/>
        <end position="29"/>
    </location>
</feature>
<dbReference type="GO" id="GO:0003724">
    <property type="term" value="F:RNA helicase activity"/>
    <property type="evidence" value="ECO:0007669"/>
    <property type="project" value="UniProtKB-UniRule"/>
</dbReference>
<dbReference type="RefSeq" id="WP_176070017.1">
    <property type="nucleotide sequence ID" value="NZ_JABWMJ010000007.1"/>
</dbReference>
<dbReference type="Gene3D" id="3.40.50.300">
    <property type="entry name" value="P-loop containing nucleotide triphosphate hydrolases"/>
    <property type="match status" value="2"/>
</dbReference>
<dbReference type="GO" id="GO:0005829">
    <property type="term" value="C:cytosol"/>
    <property type="evidence" value="ECO:0007669"/>
    <property type="project" value="TreeGrafter"/>
</dbReference>
<dbReference type="InterPro" id="IPR011545">
    <property type="entry name" value="DEAD/DEAH_box_helicase_dom"/>
</dbReference>
<dbReference type="Pfam" id="PF00270">
    <property type="entry name" value="DEAD"/>
    <property type="match status" value="1"/>
</dbReference>
<dbReference type="EMBL" id="JABWMJ010000007">
    <property type="protein sequence ID" value="NUZ07160.1"/>
    <property type="molecule type" value="Genomic_DNA"/>
</dbReference>
<comment type="similarity">
    <text evidence="7">Belongs to the DEAD box helicase family. RhlE subfamily.</text>
</comment>
<protein>
    <recommendedName>
        <fullName evidence="7">ATP-dependent RNA helicase RhlE</fullName>
        <ecNumber evidence="7">3.6.4.13</ecNumber>
    </recommendedName>
</protein>
<dbReference type="HAMAP" id="MF_00968">
    <property type="entry name" value="DEAD_helicase_RhlE"/>
    <property type="match status" value="1"/>
</dbReference>
<dbReference type="PROSITE" id="PS51192">
    <property type="entry name" value="HELICASE_ATP_BIND_1"/>
    <property type="match status" value="1"/>
</dbReference>
<dbReference type="InterPro" id="IPR000629">
    <property type="entry name" value="RNA-helicase_DEAD-box_CS"/>
</dbReference>
<keyword evidence="5 7" id="KW-0067">ATP-binding</keyword>
<feature type="compositionally biased region" description="Basic and acidic residues" evidence="9">
    <location>
        <begin position="452"/>
        <end position="461"/>
    </location>
</feature>
<dbReference type="GO" id="GO:0042255">
    <property type="term" value="P:ribosome assembly"/>
    <property type="evidence" value="ECO:0007669"/>
    <property type="project" value="InterPro"/>
</dbReference>
<evidence type="ECO:0000256" key="6">
    <source>
        <dbReference type="ARBA" id="ARBA00047984"/>
    </source>
</evidence>
<feature type="domain" description="Helicase ATP-binding" evidence="10">
    <location>
        <begin position="32"/>
        <end position="210"/>
    </location>
</feature>
<dbReference type="FunFam" id="3.40.50.300:FF:000468">
    <property type="entry name" value="ATP-dependent RNA helicase RhlE"/>
    <property type="match status" value="1"/>
</dbReference>
<dbReference type="SUPFAM" id="SSF52540">
    <property type="entry name" value="P-loop containing nucleoside triphosphate hydrolases"/>
    <property type="match status" value="1"/>
</dbReference>
<dbReference type="PROSITE" id="PS00039">
    <property type="entry name" value="DEAD_ATP_HELICASE"/>
    <property type="match status" value="1"/>
</dbReference>
<dbReference type="GO" id="GO:0009266">
    <property type="term" value="P:response to temperature stimulus"/>
    <property type="evidence" value="ECO:0007669"/>
    <property type="project" value="UniProtKB-ARBA"/>
</dbReference>
<feature type="region of interest" description="Disordered" evidence="9">
    <location>
        <begin position="397"/>
        <end position="473"/>
    </location>
</feature>
<dbReference type="Pfam" id="PF00271">
    <property type="entry name" value="Helicase_C"/>
    <property type="match status" value="1"/>
</dbReference>
<feature type="compositionally biased region" description="Gly residues" evidence="9">
    <location>
        <begin position="398"/>
        <end position="429"/>
    </location>
</feature>
<dbReference type="Proteomes" id="UP000529637">
    <property type="component" value="Unassembled WGS sequence"/>
</dbReference>
<dbReference type="PROSITE" id="PS51194">
    <property type="entry name" value="HELICASE_CTER"/>
    <property type="match status" value="1"/>
</dbReference>
<comment type="caution">
    <text evidence="13">The sequence shown here is derived from an EMBL/GenBank/DDBJ whole genome shotgun (WGS) entry which is preliminary data.</text>
</comment>
<dbReference type="PROSITE" id="PS51195">
    <property type="entry name" value="Q_MOTIF"/>
    <property type="match status" value="1"/>
</dbReference>
<dbReference type="GO" id="GO:0003676">
    <property type="term" value="F:nucleic acid binding"/>
    <property type="evidence" value="ECO:0007669"/>
    <property type="project" value="InterPro"/>
</dbReference>
<evidence type="ECO:0000256" key="1">
    <source>
        <dbReference type="ARBA" id="ARBA00022490"/>
    </source>
</evidence>
<dbReference type="InterPro" id="IPR028622">
    <property type="entry name" value="DEAD_helicase_RhlE"/>
</dbReference>
<proteinExistence type="inferred from homology"/>
<dbReference type="InterPro" id="IPR014014">
    <property type="entry name" value="RNA_helicase_DEAD_Q_motif"/>
</dbReference>
<keyword evidence="2 7" id="KW-0547">Nucleotide-binding</keyword>
<dbReference type="PANTHER" id="PTHR47959">
    <property type="entry name" value="ATP-DEPENDENT RNA HELICASE RHLE-RELATED"/>
    <property type="match status" value="1"/>
</dbReference>
<dbReference type="AlphaFoldDB" id="A0A7Y6TXK3"/>
<comment type="subcellular location">
    <subcellularLocation>
        <location evidence="7">Cytoplasm</location>
    </subcellularLocation>
</comment>
<evidence type="ECO:0000259" key="11">
    <source>
        <dbReference type="PROSITE" id="PS51194"/>
    </source>
</evidence>
<accession>A0A7Y6TXK3</accession>
<evidence type="ECO:0000256" key="2">
    <source>
        <dbReference type="ARBA" id="ARBA00022741"/>
    </source>
</evidence>
<evidence type="ECO:0000259" key="10">
    <source>
        <dbReference type="PROSITE" id="PS51192"/>
    </source>
</evidence>
<evidence type="ECO:0000259" key="12">
    <source>
        <dbReference type="PROSITE" id="PS51195"/>
    </source>
</evidence>
<evidence type="ECO:0000313" key="14">
    <source>
        <dbReference type="Proteomes" id="UP000529637"/>
    </source>
</evidence>
<evidence type="ECO:0000256" key="8">
    <source>
        <dbReference type="PROSITE-ProRule" id="PRU00552"/>
    </source>
</evidence>
<dbReference type="EC" id="3.6.4.13" evidence="7"/>
<dbReference type="InterPro" id="IPR027417">
    <property type="entry name" value="P-loop_NTPase"/>
</dbReference>
<keyword evidence="3 7" id="KW-0378">Hydrolase</keyword>
<keyword evidence="7" id="KW-0690">Ribosome biogenesis</keyword>
<keyword evidence="14" id="KW-1185">Reference proteome</keyword>
<feature type="domain" description="Helicase C-terminal" evidence="11">
    <location>
        <begin position="233"/>
        <end position="386"/>
    </location>
</feature>
<dbReference type="CDD" id="cd18787">
    <property type="entry name" value="SF2_C_DEAD"/>
    <property type="match status" value="1"/>
</dbReference>
<dbReference type="GO" id="GO:0016787">
    <property type="term" value="F:hydrolase activity"/>
    <property type="evidence" value="ECO:0007669"/>
    <property type="project" value="UniProtKB-KW"/>
</dbReference>
<dbReference type="InterPro" id="IPR050079">
    <property type="entry name" value="DEAD_box_RNA_helicase"/>
</dbReference>
<evidence type="ECO:0000256" key="9">
    <source>
        <dbReference type="SAM" id="MobiDB-lite"/>
    </source>
</evidence>
<keyword evidence="4 7" id="KW-0347">Helicase</keyword>
<keyword evidence="1 7" id="KW-0963">Cytoplasm</keyword>
<organism evidence="13 14">
    <name type="scientific">Piscinibacter koreensis</name>
    <dbReference type="NCBI Taxonomy" id="2742824"/>
    <lineage>
        <taxon>Bacteria</taxon>
        <taxon>Pseudomonadati</taxon>
        <taxon>Pseudomonadota</taxon>
        <taxon>Betaproteobacteria</taxon>
        <taxon>Burkholderiales</taxon>
        <taxon>Sphaerotilaceae</taxon>
        <taxon>Piscinibacter</taxon>
    </lineage>
</organism>
<dbReference type="InterPro" id="IPR001650">
    <property type="entry name" value="Helicase_C-like"/>
</dbReference>
<dbReference type="GO" id="GO:0005524">
    <property type="term" value="F:ATP binding"/>
    <property type="evidence" value="ECO:0007669"/>
    <property type="project" value="UniProtKB-UniRule"/>
</dbReference>
<evidence type="ECO:0000313" key="13">
    <source>
        <dbReference type="EMBL" id="NUZ07160.1"/>
    </source>
</evidence>
<dbReference type="InterPro" id="IPR044742">
    <property type="entry name" value="DEAD/DEAH_RhlB"/>
</dbReference>
<gene>
    <name evidence="7" type="primary">rhlE</name>
    <name evidence="13" type="ORF">HQN59_15460</name>
</gene>
<feature type="domain" description="DEAD-box RNA helicase Q" evidence="12">
    <location>
        <begin position="1"/>
        <end position="29"/>
    </location>
</feature>
<dbReference type="FunFam" id="3.40.50.300:FF:000108">
    <property type="entry name" value="ATP-dependent RNA helicase RhlE"/>
    <property type="match status" value="1"/>
</dbReference>
<evidence type="ECO:0000256" key="3">
    <source>
        <dbReference type="ARBA" id="ARBA00022801"/>
    </source>
</evidence>
<comment type="catalytic activity">
    <reaction evidence="6 7">
        <text>ATP + H2O = ADP + phosphate + H(+)</text>
        <dbReference type="Rhea" id="RHEA:13065"/>
        <dbReference type="ChEBI" id="CHEBI:15377"/>
        <dbReference type="ChEBI" id="CHEBI:15378"/>
        <dbReference type="ChEBI" id="CHEBI:30616"/>
        <dbReference type="ChEBI" id="CHEBI:43474"/>
        <dbReference type="ChEBI" id="CHEBI:456216"/>
        <dbReference type="EC" id="3.6.4.13"/>
    </reaction>
</comment>
<dbReference type="InterPro" id="IPR014001">
    <property type="entry name" value="Helicase_ATP-bd"/>
</dbReference>
<dbReference type="SMART" id="SM00487">
    <property type="entry name" value="DEXDc"/>
    <property type="match status" value="1"/>
</dbReference>
<sequence>MSFDSLGLAEPLLRAVHEYGYETPTPIQAQAIPAVLSGGDVMGGAQTGTGKTAGFVLPMLHRLMAKPAVRDAKGRLPIRALILTPTRELAAQVEESVRTYGKHARLSSMVMFGGVGMQPQIDKLRRGVDILVATPGRLLDHHQQGTLDLKSVEIFVLDEADRMLDMGFIHDIKKVLAVLPQKKQSLLFSATFSDEIKALADRLLNQPVLIEVARRNQTADTIAQKVHPVGRELKKDLLVHLIKENDWQQVLVFTRMKHGANRLVEHLVKNGISAMAIHGNKSQTARTKALADFKNGDLQVLVATDIAARGIDIDQLPHVVNYELPNVPEDYVHRIGRTGRAGAQGEAVSLVCVDENGFLRDIERLIKREIPKEVIAGFEPQPGERPEPIVLGRMVIGEGAGRGGSRGTGGGGRGYGDSRGGSGRPGGAPQGARAGGNAAPRGRAGAPAPRGGDSRGPRDGAARPLGRLTDPKR</sequence>
<feature type="compositionally biased region" description="Low complexity" evidence="9">
    <location>
        <begin position="430"/>
        <end position="451"/>
    </location>
</feature>
<evidence type="ECO:0000256" key="7">
    <source>
        <dbReference type="HAMAP-Rule" id="MF_00968"/>
    </source>
</evidence>
<evidence type="ECO:0000256" key="4">
    <source>
        <dbReference type="ARBA" id="ARBA00022806"/>
    </source>
</evidence>
<dbReference type="PANTHER" id="PTHR47959:SF13">
    <property type="entry name" value="ATP-DEPENDENT RNA HELICASE RHLE"/>
    <property type="match status" value="1"/>
</dbReference>
<dbReference type="CDD" id="cd00268">
    <property type="entry name" value="DEADc"/>
    <property type="match status" value="1"/>
</dbReference>
<dbReference type="SMART" id="SM00490">
    <property type="entry name" value="HELICc"/>
    <property type="match status" value="1"/>
</dbReference>
<name>A0A7Y6TXK3_9BURK</name>